<gene>
    <name evidence="3" type="ORF">CVT24_009267</name>
</gene>
<organism evidence="3 4">
    <name type="scientific">Panaeolus cyanescens</name>
    <dbReference type="NCBI Taxonomy" id="181874"/>
    <lineage>
        <taxon>Eukaryota</taxon>
        <taxon>Fungi</taxon>
        <taxon>Dikarya</taxon>
        <taxon>Basidiomycota</taxon>
        <taxon>Agaricomycotina</taxon>
        <taxon>Agaricomycetes</taxon>
        <taxon>Agaricomycetidae</taxon>
        <taxon>Agaricales</taxon>
        <taxon>Agaricineae</taxon>
        <taxon>Galeropsidaceae</taxon>
        <taxon>Panaeolus</taxon>
    </lineage>
</organism>
<dbReference type="InParanoid" id="A0A409Y7Y6"/>
<reference evidence="3 4" key="1">
    <citation type="journal article" date="2018" name="Evol. Lett.">
        <title>Horizontal gene cluster transfer increased hallucinogenic mushroom diversity.</title>
        <authorList>
            <person name="Reynolds H.T."/>
            <person name="Vijayakumar V."/>
            <person name="Gluck-Thaler E."/>
            <person name="Korotkin H.B."/>
            <person name="Matheny P.B."/>
            <person name="Slot J.C."/>
        </authorList>
    </citation>
    <scope>NUCLEOTIDE SEQUENCE [LARGE SCALE GENOMIC DNA]</scope>
    <source>
        <strain evidence="3 4">2629</strain>
    </source>
</reference>
<evidence type="ECO:0000256" key="2">
    <source>
        <dbReference type="SAM" id="SignalP"/>
    </source>
</evidence>
<evidence type="ECO:0000313" key="3">
    <source>
        <dbReference type="EMBL" id="PPQ99176.1"/>
    </source>
</evidence>
<feature type="compositionally biased region" description="Basic and acidic residues" evidence="1">
    <location>
        <begin position="349"/>
        <end position="373"/>
    </location>
</feature>
<evidence type="ECO:0000256" key="1">
    <source>
        <dbReference type="SAM" id="MobiDB-lite"/>
    </source>
</evidence>
<keyword evidence="2" id="KW-0732">Signal</keyword>
<protein>
    <submittedName>
        <fullName evidence="3">Uncharacterized protein</fullName>
    </submittedName>
</protein>
<dbReference type="AlphaFoldDB" id="A0A409Y7Y6"/>
<feature type="region of interest" description="Disordered" evidence="1">
    <location>
        <begin position="337"/>
        <end position="393"/>
    </location>
</feature>
<proteinExistence type="predicted"/>
<feature type="chain" id="PRO_5019302181" evidence="2">
    <location>
        <begin position="24"/>
        <end position="393"/>
    </location>
</feature>
<name>A0A409Y7Y6_9AGAR</name>
<comment type="caution">
    <text evidence="3">The sequence shown here is derived from an EMBL/GenBank/DDBJ whole genome shotgun (WGS) entry which is preliminary data.</text>
</comment>
<accession>A0A409Y7Y6</accession>
<sequence>MQLTANLAVLASAIAYSVPTVLALPITGSTDSHLTTQDIKYSDAVKARELTDYEIDAREIDDLEFAARELIDRYHEAREYFDELDARAYDDELEAREFEDYIIARTVADTAAFSEVHRQKKEEIKTIVSIPKATVAKLDKEIPGFSQMISKLVPENTFLQQEMNFVPPNREPSQAAKSLANKQKRVEHLKIIAKDAPRWDSLTSTQKSELKKAVADEEKYREKYEEGQAAKANKTKRDLGYRVYARDSHNVHLDPQLAAVLHDTTKTGTPLFEYAQHQNHVLEMYQTLANDSNLDARLKSLINQQLTNMETHVNKMHQHDPTAQPESDAYHRKLTSISSGQNAAAVAKKKQDADRLDRIAKDPKGAKEKKDIQDLINELSKKNPQAKLRRRRY</sequence>
<dbReference type="STRING" id="181874.A0A409Y7Y6"/>
<evidence type="ECO:0000313" key="4">
    <source>
        <dbReference type="Proteomes" id="UP000284842"/>
    </source>
</evidence>
<dbReference type="OrthoDB" id="5150177at2759"/>
<keyword evidence="4" id="KW-1185">Reference proteome</keyword>
<dbReference type="Proteomes" id="UP000284842">
    <property type="component" value="Unassembled WGS sequence"/>
</dbReference>
<dbReference type="EMBL" id="NHTK01001367">
    <property type="protein sequence ID" value="PPQ99176.1"/>
    <property type="molecule type" value="Genomic_DNA"/>
</dbReference>
<feature type="signal peptide" evidence="2">
    <location>
        <begin position="1"/>
        <end position="23"/>
    </location>
</feature>